<dbReference type="AlphaFoldDB" id="A0A3E0HI59"/>
<dbReference type="InterPro" id="IPR019734">
    <property type="entry name" value="TPR_rpt"/>
</dbReference>
<dbReference type="PANTHER" id="PTHR35807">
    <property type="entry name" value="TRANSCRIPTIONAL REGULATOR REDD-RELATED"/>
    <property type="match status" value="1"/>
</dbReference>
<keyword evidence="9" id="KW-1185">Reference proteome</keyword>
<dbReference type="PROSITE" id="PS51755">
    <property type="entry name" value="OMPR_PHOB"/>
    <property type="match status" value="1"/>
</dbReference>
<name>A0A3E0HI59_9PSEU</name>
<evidence type="ECO:0000256" key="5">
    <source>
        <dbReference type="PROSITE-ProRule" id="PRU00339"/>
    </source>
</evidence>
<dbReference type="OrthoDB" id="3275754at2"/>
<evidence type="ECO:0000256" key="1">
    <source>
        <dbReference type="ARBA" id="ARBA00005820"/>
    </source>
</evidence>
<proteinExistence type="inferred from homology"/>
<feature type="repeat" description="TPR" evidence="5">
    <location>
        <begin position="830"/>
        <end position="863"/>
    </location>
</feature>
<protein>
    <submittedName>
        <fullName evidence="8">DNA-binding SARP family transcriptional activator</fullName>
    </submittedName>
</protein>
<keyword evidence="5" id="KW-0802">TPR repeat</keyword>
<dbReference type="InterPro" id="IPR027417">
    <property type="entry name" value="P-loop_NTPase"/>
</dbReference>
<dbReference type="InterPro" id="IPR011990">
    <property type="entry name" value="TPR-like_helical_dom_sf"/>
</dbReference>
<feature type="DNA-binding region" description="OmpR/PhoB-type" evidence="6">
    <location>
        <begin position="1"/>
        <end position="89"/>
    </location>
</feature>
<reference evidence="8 9" key="1">
    <citation type="submission" date="2018-08" db="EMBL/GenBank/DDBJ databases">
        <title>Genomic Encyclopedia of Archaeal and Bacterial Type Strains, Phase II (KMG-II): from individual species to whole genera.</title>
        <authorList>
            <person name="Goeker M."/>
        </authorList>
    </citation>
    <scope>NUCLEOTIDE SEQUENCE [LARGE SCALE GENOMIC DNA]</scope>
    <source>
        <strain evidence="8 9">DSM 45791</strain>
    </source>
</reference>
<dbReference type="SUPFAM" id="SSF46894">
    <property type="entry name" value="C-terminal effector domain of the bipartite response regulators"/>
    <property type="match status" value="1"/>
</dbReference>
<dbReference type="Gene3D" id="1.25.40.10">
    <property type="entry name" value="Tetratricopeptide repeat domain"/>
    <property type="match status" value="2"/>
</dbReference>
<dbReference type="SMART" id="SM00028">
    <property type="entry name" value="TPR"/>
    <property type="match status" value="5"/>
</dbReference>
<dbReference type="GO" id="GO:0006355">
    <property type="term" value="P:regulation of DNA-templated transcription"/>
    <property type="evidence" value="ECO:0007669"/>
    <property type="project" value="InterPro"/>
</dbReference>
<dbReference type="Pfam" id="PF00486">
    <property type="entry name" value="Trans_reg_C"/>
    <property type="match status" value="1"/>
</dbReference>
<feature type="domain" description="OmpR/PhoB-type" evidence="7">
    <location>
        <begin position="1"/>
        <end position="89"/>
    </location>
</feature>
<dbReference type="Pfam" id="PF13374">
    <property type="entry name" value="TPR_10"/>
    <property type="match status" value="1"/>
</dbReference>
<feature type="repeat" description="TPR" evidence="5">
    <location>
        <begin position="870"/>
        <end position="903"/>
    </location>
</feature>
<dbReference type="PANTHER" id="PTHR35807:SF1">
    <property type="entry name" value="TRANSCRIPTIONAL REGULATOR REDD"/>
    <property type="match status" value="1"/>
</dbReference>
<comment type="caution">
    <text evidence="8">The sequence shown here is derived from an EMBL/GenBank/DDBJ whole genome shotgun (WGS) entry which is preliminary data.</text>
</comment>
<gene>
    <name evidence="8" type="ORF">BCF44_107205</name>
</gene>
<dbReference type="PRINTS" id="PR00364">
    <property type="entry name" value="DISEASERSIST"/>
</dbReference>
<dbReference type="SUPFAM" id="SSF48452">
    <property type="entry name" value="TPR-like"/>
    <property type="match status" value="2"/>
</dbReference>
<comment type="similarity">
    <text evidence="1">Belongs to the AfsR/DnrI/RedD regulatory family.</text>
</comment>
<dbReference type="Pfam" id="PF03704">
    <property type="entry name" value="BTAD"/>
    <property type="match status" value="1"/>
</dbReference>
<dbReference type="GO" id="GO:0043531">
    <property type="term" value="F:ADP binding"/>
    <property type="evidence" value="ECO:0007669"/>
    <property type="project" value="InterPro"/>
</dbReference>
<evidence type="ECO:0000256" key="2">
    <source>
        <dbReference type="ARBA" id="ARBA00023015"/>
    </source>
</evidence>
<dbReference type="Proteomes" id="UP000256269">
    <property type="component" value="Unassembled WGS sequence"/>
</dbReference>
<keyword evidence="2" id="KW-0805">Transcription regulation</keyword>
<evidence type="ECO:0000256" key="6">
    <source>
        <dbReference type="PROSITE-ProRule" id="PRU01091"/>
    </source>
</evidence>
<evidence type="ECO:0000259" key="7">
    <source>
        <dbReference type="PROSITE" id="PS51755"/>
    </source>
</evidence>
<dbReference type="Gene3D" id="3.40.50.300">
    <property type="entry name" value="P-loop containing nucleotide triphosphate hydrolases"/>
    <property type="match status" value="1"/>
</dbReference>
<dbReference type="SMART" id="SM00862">
    <property type="entry name" value="Trans_reg_C"/>
    <property type="match status" value="1"/>
</dbReference>
<dbReference type="SUPFAM" id="SSF52540">
    <property type="entry name" value="P-loop containing nucleoside triphosphate hydrolases"/>
    <property type="match status" value="1"/>
</dbReference>
<accession>A0A3E0HI59</accession>
<dbReference type="InterPro" id="IPR001867">
    <property type="entry name" value="OmpR/PhoB-type_DNA-bd"/>
</dbReference>
<dbReference type="RefSeq" id="WP_116176221.1">
    <property type="nucleotide sequence ID" value="NZ_CP144375.1"/>
</dbReference>
<dbReference type="GO" id="GO:0000160">
    <property type="term" value="P:phosphorelay signal transduction system"/>
    <property type="evidence" value="ECO:0007669"/>
    <property type="project" value="InterPro"/>
</dbReference>
<dbReference type="InterPro" id="IPR051677">
    <property type="entry name" value="AfsR-DnrI-RedD_regulator"/>
</dbReference>
<dbReference type="Pfam" id="PF13181">
    <property type="entry name" value="TPR_8"/>
    <property type="match status" value="1"/>
</dbReference>
<keyword evidence="4" id="KW-0804">Transcription</keyword>
<dbReference type="InterPro" id="IPR005158">
    <property type="entry name" value="BTAD"/>
</dbReference>
<dbReference type="GO" id="GO:0003677">
    <property type="term" value="F:DNA binding"/>
    <property type="evidence" value="ECO:0007669"/>
    <property type="project" value="UniProtKB-UniRule"/>
</dbReference>
<dbReference type="PROSITE" id="PS50005">
    <property type="entry name" value="TPR"/>
    <property type="match status" value="2"/>
</dbReference>
<dbReference type="Pfam" id="PF13424">
    <property type="entry name" value="TPR_12"/>
    <property type="match status" value="1"/>
</dbReference>
<evidence type="ECO:0000256" key="4">
    <source>
        <dbReference type="ARBA" id="ARBA00023163"/>
    </source>
</evidence>
<sequence length="925" mass="100764">MEFGVLGEVTADVAGEPVVLGPARQRLVLAILLVDANRVVSVDDLVRRVWGDDPPQRARGTLQSYVSRLRRAVGSARLLARSGGYVLVAERTAVDVQRFRDLGDQARAATTDAQAVTLLTEALGLWRGEALAGLEGTWASAERDRLHQQRLLAQHDLADARLRLGHGEDLVDELSARLTEHPLDERVAGQYLLALYRAGRAADALELYRRMRTRLAEELGTDPGPALQELHQRILRADPSLLGTARRAAMPESVPRQLPTPPAQFAGRGSELAELTAQLDQAGDAPTVVISALAGAGGIGKTWLALHWAHAHADRFPDGQLFADLRGFSPDSDPLDPLTAVRGFLDALGVDATRVSGGLDEHAACYRSTIADKRMLIVLDNAATADQVIPLLPGTPTCTVLVTSRKTLTTLLHRYGARHLSLSTLDEDEAHELLTDRLGDKRLDAEPDAVADLIRSCGRYPLALAITAGRAHARPGIPLAEFAAELREFGLDALDDDVPAASLPAVLSWSLRALTTEQRTAFALLGIAPGADIGLPAAAGLTAASKPRMAKVLRELEDASLLGRRANGRYSMHDLIRAYASATAHDTLAEDTRSAALRRVVDHYLHTAHAADRLLDPHRTFVPLDALAPGATPEPPADATAALTWFDTEHPNLLAAQRCAADHRWHQLVWHLAWAMETFHSRRRHRQDRVAVWELALDAATHLPDPTSQITAHRLLGRAHGDLGRRDEAIAHLSAALDLAERCHDPAQQAHTHQALAAAWEAHGGDQQALHHATQALSLYRTLDQPTWEGRALNNVGWYAARLGDLNSARAHCHDALALFRRCHNPDGEASALDSLGYINHHAGNHHQAVEDYEQALALRRHLGHTTRVADTLDKLGDAHTVLGHHDRARTAWREALELYESQHRAANADRVRQQLDSGSVTTRR</sequence>
<evidence type="ECO:0000313" key="9">
    <source>
        <dbReference type="Proteomes" id="UP000256269"/>
    </source>
</evidence>
<dbReference type="CDD" id="cd15831">
    <property type="entry name" value="BTAD"/>
    <property type="match status" value="1"/>
</dbReference>
<dbReference type="EMBL" id="QUNO01000007">
    <property type="protein sequence ID" value="REH46072.1"/>
    <property type="molecule type" value="Genomic_DNA"/>
</dbReference>
<dbReference type="Gene3D" id="1.10.10.10">
    <property type="entry name" value="Winged helix-like DNA-binding domain superfamily/Winged helix DNA-binding domain"/>
    <property type="match status" value="2"/>
</dbReference>
<keyword evidence="3 6" id="KW-0238">DNA-binding</keyword>
<evidence type="ECO:0000313" key="8">
    <source>
        <dbReference type="EMBL" id="REH46072.1"/>
    </source>
</evidence>
<dbReference type="SMART" id="SM01043">
    <property type="entry name" value="BTAD"/>
    <property type="match status" value="1"/>
</dbReference>
<dbReference type="InterPro" id="IPR016032">
    <property type="entry name" value="Sig_transdc_resp-reg_C-effctor"/>
</dbReference>
<dbReference type="InterPro" id="IPR036388">
    <property type="entry name" value="WH-like_DNA-bd_sf"/>
</dbReference>
<organism evidence="8 9">
    <name type="scientific">Kutzneria buriramensis</name>
    <dbReference type="NCBI Taxonomy" id="1045776"/>
    <lineage>
        <taxon>Bacteria</taxon>
        <taxon>Bacillati</taxon>
        <taxon>Actinomycetota</taxon>
        <taxon>Actinomycetes</taxon>
        <taxon>Pseudonocardiales</taxon>
        <taxon>Pseudonocardiaceae</taxon>
        <taxon>Kutzneria</taxon>
    </lineage>
</organism>
<evidence type="ECO:0000256" key="3">
    <source>
        <dbReference type="ARBA" id="ARBA00023125"/>
    </source>
</evidence>